<proteinExistence type="inferred from homology"/>
<evidence type="ECO:0000259" key="13">
    <source>
        <dbReference type="SMART" id="SM00918"/>
    </source>
</evidence>
<evidence type="ECO:0000313" key="15">
    <source>
        <dbReference type="Proteomes" id="UP000595437"/>
    </source>
</evidence>
<keyword evidence="4 12" id="KW-0812">Transmembrane</keyword>
<keyword evidence="5 12" id="KW-1133">Transmembrane helix</keyword>
<evidence type="ECO:0000256" key="1">
    <source>
        <dbReference type="ARBA" id="ARBA00004141"/>
    </source>
</evidence>
<keyword evidence="3" id="KW-0813">Transport</keyword>
<evidence type="ECO:0000313" key="14">
    <source>
        <dbReference type="EMBL" id="QQP58421.1"/>
    </source>
</evidence>
<dbReference type="OrthoDB" id="5984008at2759"/>
<evidence type="ECO:0000256" key="3">
    <source>
        <dbReference type="ARBA" id="ARBA00022448"/>
    </source>
</evidence>
<dbReference type="EMBL" id="CP045891">
    <property type="protein sequence ID" value="QQP58421.1"/>
    <property type="molecule type" value="Genomic_DNA"/>
</dbReference>
<evidence type="ECO:0000256" key="5">
    <source>
        <dbReference type="ARBA" id="ARBA00022989"/>
    </source>
</evidence>
<dbReference type="SMART" id="SM00918">
    <property type="entry name" value="Lig_chan-Glu_bd"/>
    <property type="match status" value="1"/>
</dbReference>
<feature type="transmembrane region" description="Helical" evidence="12">
    <location>
        <begin position="290"/>
        <end position="308"/>
    </location>
</feature>
<protein>
    <submittedName>
        <fullName evidence="14">Ionotropic receptor IR8a</fullName>
    </submittedName>
</protein>
<comment type="subcellular location">
    <subcellularLocation>
        <location evidence="1">Membrane</location>
        <topology evidence="1">Multi-pass membrane protein</topology>
    </subcellularLocation>
</comment>
<dbReference type="Pfam" id="PF00060">
    <property type="entry name" value="Lig_chan"/>
    <property type="match status" value="1"/>
</dbReference>
<keyword evidence="9" id="KW-0325">Glycoprotein</keyword>
<organism evidence="14 15">
    <name type="scientific">Caligus rogercresseyi</name>
    <name type="common">Sea louse</name>
    <dbReference type="NCBI Taxonomy" id="217165"/>
    <lineage>
        <taxon>Eukaryota</taxon>
        <taxon>Metazoa</taxon>
        <taxon>Ecdysozoa</taxon>
        <taxon>Arthropoda</taxon>
        <taxon>Crustacea</taxon>
        <taxon>Multicrustacea</taxon>
        <taxon>Hexanauplia</taxon>
        <taxon>Copepoda</taxon>
        <taxon>Siphonostomatoida</taxon>
        <taxon>Caligidae</taxon>
        <taxon>Caligus</taxon>
    </lineage>
</organism>
<keyword evidence="8 14" id="KW-0675">Receptor</keyword>
<reference evidence="15" key="1">
    <citation type="submission" date="2021-01" db="EMBL/GenBank/DDBJ databases">
        <title>Caligus Genome Assembly.</title>
        <authorList>
            <person name="Gallardo-Escarate C."/>
        </authorList>
    </citation>
    <scope>NUCLEOTIDE SEQUENCE [LARGE SCALE GENOMIC DNA]</scope>
</reference>
<comment type="similarity">
    <text evidence="2">Belongs to the glutamate-gated ion channel (TC 1.A.10.1) family.</text>
</comment>
<dbReference type="AlphaFoldDB" id="A0A7T8KM52"/>
<dbReference type="Proteomes" id="UP000595437">
    <property type="component" value="Chromosome 2"/>
</dbReference>
<evidence type="ECO:0000256" key="11">
    <source>
        <dbReference type="ARBA" id="ARBA00023303"/>
    </source>
</evidence>
<evidence type="ECO:0000256" key="4">
    <source>
        <dbReference type="ARBA" id="ARBA00022692"/>
    </source>
</evidence>
<dbReference type="InterPro" id="IPR015683">
    <property type="entry name" value="Ionotropic_Glu_rcpt"/>
</dbReference>
<keyword evidence="15" id="KW-1185">Reference proteome</keyword>
<feature type="transmembrane region" description="Helical" evidence="12">
    <location>
        <begin position="353"/>
        <end position="374"/>
    </location>
</feature>
<dbReference type="InterPro" id="IPR019594">
    <property type="entry name" value="Glu/Gly-bd"/>
</dbReference>
<gene>
    <name evidence="14" type="ORF">FKW44_003735</name>
</gene>
<dbReference type="SUPFAM" id="SSF53850">
    <property type="entry name" value="Periplasmic binding protein-like II"/>
    <property type="match status" value="1"/>
</dbReference>
<evidence type="ECO:0000256" key="6">
    <source>
        <dbReference type="ARBA" id="ARBA00023065"/>
    </source>
</evidence>
<sequence>DLESIYKLAVDKNVVRRDVIWIFMHMDLEYENFDPSLLKHSGRFLTFNPKSCCGIISEVECSCGRWSKGVDEYIGQTTLDVLERVVASYGNTSAPVWNCSSVDKFDFQTGFYEKMTDILGQGNNFTLSTLDNQVKEIGLPLIIDIQDRNESHAVEVGHWQNEFKINKDFKVSKLKKIYRIGIVMGLPWAYFVYPNGSKSVNTSSKGKGTLEGYFPSLLHELRKRMNFDYELILTNEYGIRSKEGKWKGLEEEVIDFISPYIDMSGISIVIRKKKTTQSIFKFMTVLKLEVWMGTLAAVGAVTLLIWMLERMSPYSYSNARHLYPEGGRQFSFGESLWFSVTSLTPQGGGDSRLLAFIVLMLATFTSNLAAFLTVERLEKTVQSMEELIRHPKITYTVADSTIVHRHFINMAHAEKVLFEKWKNLTLNSGAQTQSEYRVWDYPIQEQYFHILQVINRGFAKVEEAIEGDFAFLHDTMESSPLVLPSNKEADSSALLAKPYSPTKRTLFEKIT</sequence>
<dbReference type="GO" id="GO:0016020">
    <property type="term" value="C:membrane"/>
    <property type="evidence" value="ECO:0007669"/>
    <property type="project" value="UniProtKB-SubCell"/>
</dbReference>
<dbReference type="Gene3D" id="3.40.190.10">
    <property type="entry name" value="Periplasmic binding protein-like II"/>
    <property type="match status" value="1"/>
</dbReference>
<evidence type="ECO:0000256" key="7">
    <source>
        <dbReference type="ARBA" id="ARBA00023136"/>
    </source>
</evidence>
<dbReference type="InterPro" id="IPR001320">
    <property type="entry name" value="Iontro_rcpt_C"/>
</dbReference>
<evidence type="ECO:0000256" key="10">
    <source>
        <dbReference type="ARBA" id="ARBA00023286"/>
    </source>
</evidence>
<feature type="non-terminal residue" evidence="14">
    <location>
        <position position="1"/>
    </location>
</feature>
<keyword evidence="11" id="KW-0407">Ion channel</keyword>
<evidence type="ECO:0000256" key="8">
    <source>
        <dbReference type="ARBA" id="ARBA00023170"/>
    </source>
</evidence>
<keyword evidence="7 12" id="KW-0472">Membrane</keyword>
<name>A0A7T8KM52_CALRO</name>
<dbReference type="GO" id="GO:0015276">
    <property type="term" value="F:ligand-gated monoatomic ion channel activity"/>
    <property type="evidence" value="ECO:0007669"/>
    <property type="project" value="InterPro"/>
</dbReference>
<dbReference type="Gene3D" id="1.10.287.70">
    <property type="match status" value="1"/>
</dbReference>
<feature type="domain" description="Ionotropic glutamate receptor L-glutamate and glycine-binding" evidence="13">
    <location>
        <begin position="187"/>
        <end position="255"/>
    </location>
</feature>
<evidence type="ECO:0000256" key="9">
    <source>
        <dbReference type="ARBA" id="ARBA00023180"/>
    </source>
</evidence>
<feature type="non-terminal residue" evidence="14">
    <location>
        <position position="511"/>
    </location>
</feature>
<keyword evidence="6" id="KW-0406">Ion transport</keyword>
<accession>A0A7T8KM52</accession>
<evidence type="ECO:0000256" key="12">
    <source>
        <dbReference type="SAM" id="Phobius"/>
    </source>
</evidence>
<keyword evidence="10" id="KW-1071">Ligand-gated ion channel</keyword>
<dbReference type="PANTHER" id="PTHR18966">
    <property type="entry name" value="IONOTROPIC GLUTAMATE RECEPTOR"/>
    <property type="match status" value="1"/>
</dbReference>
<evidence type="ECO:0000256" key="2">
    <source>
        <dbReference type="ARBA" id="ARBA00008685"/>
    </source>
</evidence>